<sequence>MKSEISKNVLQHIATCYFQPAPTNDPFRFSPPPPPQPAYEQNRITPVGLFLFHHRSSLGNYIAEHTETEPHIKSLLTYTETLYGKEFAEAESLFARGLVTSVHVLKLFKPNDLVVSGTYGRPAAFVVQEWPRLGNDGWVNLTCWSFQTEGSGFARKRSILSIPPLEPETTEITSLPAYPLRFVAPEIRESIRSHGAKQWELRTTTQVTYKGWNIQRDQYFPDARFMIDHKIYRKMHENALAFRFDKPTETHPFDRMPAYLSTAQEPSDISLLLLPPDIHGFYLNEKKWVHLFVDCVHPVHWNKKAYERLVLPAQTKDLVRALVTVRTSQRGVKQGIGVAGKRTDITSGKGNGLIMLLHGGPGTGKTLTAESVAEIAEMPLYRVTCGDIGTNAEAVEKYLNTVLHLGKIWNCVLLLDEADVFLEERSMADLKRNSLVSVFLRILEYYDGILILTSNRVGMFDEAFKSRIQVALHYENLNRSSRRKIWQNFIDMLEEDEEDVNFNEITLHLDDLAGKELNGRQIRNVLTTARQLAIFKSERLDWEHLAQALSVSSDFSAYLKRMQGHTDDQRARDTGLR</sequence>
<dbReference type="EMBL" id="MU004359">
    <property type="protein sequence ID" value="KAF2654728.1"/>
    <property type="molecule type" value="Genomic_DNA"/>
</dbReference>
<proteinExistence type="predicted"/>
<gene>
    <name evidence="2" type="ORF">K491DRAFT_600168</name>
</gene>
<reference evidence="2" key="1">
    <citation type="journal article" date="2020" name="Stud. Mycol.">
        <title>101 Dothideomycetes genomes: a test case for predicting lifestyles and emergence of pathogens.</title>
        <authorList>
            <person name="Haridas S."/>
            <person name="Albert R."/>
            <person name="Binder M."/>
            <person name="Bloem J."/>
            <person name="Labutti K."/>
            <person name="Salamov A."/>
            <person name="Andreopoulos B."/>
            <person name="Baker S."/>
            <person name="Barry K."/>
            <person name="Bills G."/>
            <person name="Bluhm B."/>
            <person name="Cannon C."/>
            <person name="Castanera R."/>
            <person name="Culley D."/>
            <person name="Daum C."/>
            <person name="Ezra D."/>
            <person name="Gonzalez J."/>
            <person name="Henrissat B."/>
            <person name="Kuo A."/>
            <person name="Liang C."/>
            <person name="Lipzen A."/>
            <person name="Lutzoni F."/>
            <person name="Magnuson J."/>
            <person name="Mondo S."/>
            <person name="Nolan M."/>
            <person name="Ohm R."/>
            <person name="Pangilinan J."/>
            <person name="Park H.-J."/>
            <person name="Ramirez L."/>
            <person name="Alfaro M."/>
            <person name="Sun H."/>
            <person name="Tritt A."/>
            <person name="Yoshinaga Y."/>
            <person name="Zwiers L.-H."/>
            <person name="Turgeon B."/>
            <person name="Goodwin S."/>
            <person name="Spatafora J."/>
            <person name="Crous P."/>
            <person name="Grigoriev I."/>
        </authorList>
    </citation>
    <scope>NUCLEOTIDE SEQUENCE</scope>
    <source>
        <strain evidence="2">CBS 122681</strain>
    </source>
</reference>
<organism evidence="2 3">
    <name type="scientific">Lophiostoma macrostomum CBS 122681</name>
    <dbReference type="NCBI Taxonomy" id="1314788"/>
    <lineage>
        <taxon>Eukaryota</taxon>
        <taxon>Fungi</taxon>
        <taxon>Dikarya</taxon>
        <taxon>Ascomycota</taxon>
        <taxon>Pezizomycotina</taxon>
        <taxon>Dothideomycetes</taxon>
        <taxon>Pleosporomycetidae</taxon>
        <taxon>Pleosporales</taxon>
        <taxon>Lophiostomataceae</taxon>
        <taxon>Lophiostoma</taxon>
    </lineage>
</organism>
<dbReference type="SUPFAM" id="SSF52540">
    <property type="entry name" value="P-loop containing nucleoside triphosphate hydrolases"/>
    <property type="match status" value="1"/>
</dbReference>
<keyword evidence="3" id="KW-1185">Reference proteome</keyword>
<dbReference type="GO" id="GO:0016887">
    <property type="term" value="F:ATP hydrolysis activity"/>
    <property type="evidence" value="ECO:0007669"/>
    <property type="project" value="InterPro"/>
</dbReference>
<accession>A0A6A6T7B8</accession>
<dbReference type="Gene3D" id="3.40.50.300">
    <property type="entry name" value="P-loop containing nucleotide triphosphate hydrolases"/>
    <property type="match status" value="1"/>
</dbReference>
<dbReference type="SMART" id="SM00382">
    <property type="entry name" value="AAA"/>
    <property type="match status" value="1"/>
</dbReference>
<evidence type="ECO:0000313" key="3">
    <source>
        <dbReference type="Proteomes" id="UP000799324"/>
    </source>
</evidence>
<dbReference type="Pfam" id="PF00004">
    <property type="entry name" value="AAA"/>
    <property type="match status" value="1"/>
</dbReference>
<evidence type="ECO:0000313" key="2">
    <source>
        <dbReference type="EMBL" id="KAF2654728.1"/>
    </source>
</evidence>
<dbReference type="PANTHER" id="PTHR46411">
    <property type="entry name" value="FAMILY ATPASE, PUTATIVE-RELATED"/>
    <property type="match status" value="1"/>
</dbReference>
<dbReference type="AlphaFoldDB" id="A0A6A6T7B8"/>
<dbReference type="PANTHER" id="PTHR46411:SF2">
    <property type="entry name" value="AAA+ ATPASE DOMAIN-CONTAINING PROTEIN"/>
    <property type="match status" value="1"/>
</dbReference>
<dbReference type="OrthoDB" id="10042665at2759"/>
<dbReference type="InterPro" id="IPR056599">
    <property type="entry name" value="AAA_lid_fung"/>
</dbReference>
<dbReference type="InterPro" id="IPR003959">
    <property type="entry name" value="ATPase_AAA_core"/>
</dbReference>
<name>A0A6A6T7B8_9PLEO</name>
<dbReference type="InterPro" id="IPR027417">
    <property type="entry name" value="P-loop_NTPase"/>
</dbReference>
<feature type="domain" description="AAA+ ATPase" evidence="1">
    <location>
        <begin position="351"/>
        <end position="478"/>
    </location>
</feature>
<dbReference type="InterPro" id="IPR054289">
    <property type="entry name" value="DUF7025"/>
</dbReference>
<dbReference type="GO" id="GO:0005524">
    <property type="term" value="F:ATP binding"/>
    <property type="evidence" value="ECO:0007669"/>
    <property type="project" value="InterPro"/>
</dbReference>
<dbReference type="InterPro" id="IPR003593">
    <property type="entry name" value="AAA+_ATPase"/>
</dbReference>
<dbReference type="Pfam" id="PF22942">
    <property type="entry name" value="DUF7025"/>
    <property type="match status" value="1"/>
</dbReference>
<keyword evidence="2" id="KW-0378">Hydrolase</keyword>
<dbReference type="Pfam" id="PF23232">
    <property type="entry name" value="AAA_lid_13"/>
    <property type="match status" value="1"/>
</dbReference>
<protein>
    <submittedName>
        <fullName evidence="2">P-loop containing nucleoside triphosphate hydrolase protein</fullName>
    </submittedName>
</protein>
<dbReference type="Proteomes" id="UP000799324">
    <property type="component" value="Unassembled WGS sequence"/>
</dbReference>
<evidence type="ECO:0000259" key="1">
    <source>
        <dbReference type="SMART" id="SM00382"/>
    </source>
</evidence>